<dbReference type="RefSeq" id="WP_038406872.1">
    <property type="nucleotide sequence ID" value="NZ_FNMX01000003.1"/>
</dbReference>
<dbReference type="AlphaFoldDB" id="A0AAX2DN34"/>
<evidence type="ECO:0000313" key="8">
    <source>
        <dbReference type="EMBL" id="SDW43298.1"/>
    </source>
</evidence>
<evidence type="ECO:0000256" key="3">
    <source>
        <dbReference type="ARBA" id="ARBA00022525"/>
    </source>
</evidence>
<feature type="transmembrane region" description="Helical" evidence="6">
    <location>
        <begin position="45"/>
        <end position="64"/>
    </location>
</feature>
<evidence type="ECO:0000256" key="4">
    <source>
        <dbReference type="ARBA" id="ARBA00022729"/>
    </source>
</evidence>
<evidence type="ECO:0000313" key="9">
    <source>
        <dbReference type="Proteomes" id="UP000183610"/>
    </source>
</evidence>
<keyword evidence="6" id="KW-0812">Transmembrane</keyword>
<dbReference type="InterPro" id="IPR019931">
    <property type="entry name" value="LPXTG_anchor"/>
</dbReference>
<dbReference type="Pfam" id="PF00746">
    <property type="entry name" value="Gram_pos_anchor"/>
    <property type="match status" value="1"/>
</dbReference>
<evidence type="ECO:0000256" key="5">
    <source>
        <dbReference type="ARBA" id="ARBA00023088"/>
    </source>
</evidence>
<name>A0AAX2DN34_LISIV</name>
<keyword evidence="5" id="KW-0572">Peptidoglycan-anchor</keyword>
<dbReference type="NCBIfam" id="TIGR01167">
    <property type="entry name" value="LPXTG_anchor"/>
    <property type="match status" value="1"/>
</dbReference>
<organism evidence="8 9">
    <name type="scientific">Listeria ivanovii</name>
    <dbReference type="NCBI Taxonomy" id="1638"/>
    <lineage>
        <taxon>Bacteria</taxon>
        <taxon>Bacillati</taxon>
        <taxon>Bacillota</taxon>
        <taxon>Bacilli</taxon>
        <taxon>Bacillales</taxon>
        <taxon>Listeriaceae</taxon>
        <taxon>Listeria</taxon>
    </lineage>
</organism>
<reference evidence="8 9" key="1">
    <citation type="submission" date="2016-10" db="EMBL/GenBank/DDBJ databases">
        <authorList>
            <person name="Varghese N."/>
            <person name="Submissions S."/>
        </authorList>
    </citation>
    <scope>NUCLEOTIDE SEQUENCE [LARGE SCALE GENOMIC DNA]</scope>
    <source>
        <strain evidence="8 9">ATCC 49954</strain>
    </source>
</reference>
<keyword evidence="3" id="KW-0964">Secreted</keyword>
<evidence type="ECO:0000259" key="7">
    <source>
        <dbReference type="Pfam" id="PF00746"/>
    </source>
</evidence>
<comment type="caution">
    <text evidence="8">The sequence shown here is derived from an EMBL/GenBank/DDBJ whole genome shotgun (WGS) entry which is preliminary data.</text>
</comment>
<protein>
    <submittedName>
        <fullName evidence="8">LPXTG-motif cell wall anchor domain-containing protein</fullName>
    </submittedName>
</protein>
<keyword evidence="6" id="KW-0472">Membrane</keyword>
<proteinExistence type="predicted"/>
<evidence type="ECO:0000256" key="1">
    <source>
        <dbReference type="ARBA" id="ARBA00004168"/>
    </source>
</evidence>
<evidence type="ECO:0000256" key="6">
    <source>
        <dbReference type="SAM" id="Phobius"/>
    </source>
</evidence>
<gene>
    <name evidence="8" type="ORF">SAMN05421782_103167</name>
</gene>
<dbReference type="Proteomes" id="UP000183610">
    <property type="component" value="Unassembled WGS sequence"/>
</dbReference>
<keyword evidence="4" id="KW-0732">Signal</keyword>
<sequence length="68" mass="7509">MVFSKKWLSSIILIFSFGIATFHISSVCAMENSSTVLPTTGDAFSIWPIIIGVFLVLLAIVLFVKKKM</sequence>
<accession>A0AAX2DN34</accession>
<comment type="subcellular location">
    <subcellularLocation>
        <location evidence="1">Secreted</location>
        <location evidence="1">Cell wall</location>
        <topology evidence="1">Peptidoglycan-anchor</topology>
    </subcellularLocation>
</comment>
<evidence type="ECO:0000256" key="2">
    <source>
        <dbReference type="ARBA" id="ARBA00022512"/>
    </source>
</evidence>
<keyword evidence="2" id="KW-0134">Cell wall</keyword>
<dbReference type="EMBL" id="FNMX01000003">
    <property type="protein sequence ID" value="SDW43298.1"/>
    <property type="molecule type" value="Genomic_DNA"/>
</dbReference>
<keyword evidence="6" id="KW-1133">Transmembrane helix</keyword>
<feature type="domain" description="Gram-positive cocci surface proteins LPxTG" evidence="7">
    <location>
        <begin position="32"/>
        <end position="67"/>
    </location>
</feature>